<evidence type="ECO:0000313" key="3">
    <source>
        <dbReference type="EMBL" id="MDQ0375845.1"/>
    </source>
</evidence>
<evidence type="ECO:0000313" key="4">
    <source>
        <dbReference type="Proteomes" id="UP001239626"/>
    </source>
</evidence>
<keyword evidence="2" id="KW-1133">Transmembrane helix</keyword>
<dbReference type="EMBL" id="JAUSVB010000007">
    <property type="protein sequence ID" value="MDQ0375845.1"/>
    <property type="molecule type" value="Genomic_DNA"/>
</dbReference>
<dbReference type="RefSeq" id="WP_307494638.1">
    <property type="nucleotide sequence ID" value="NZ_JAUSVB010000007.1"/>
</dbReference>
<keyword evidence="2" id="KW-0812">Transmembrane</keyword>
<organism evidence="3 4">
    <name type="scientific">Cellulomonas humilata</name>
    <dbReference type="NCBI Taxonomy" id="144055"/>
    <lineage>
        <taxon>Bacteria</taxon>
        <taxon>Bacillati</taxon>
        <taxon>Actinomycetota</taxon>
        <taxon>Actinomycetes</taxon>
        <taxon>Micrococcales</taxon>
        <taxon>Cellulomonadaceae</taxon>
        <taxon>Cellulomonas</taxon>
    </lineage>
</organism>
<comment type="caution">
    <text evidence="3">The sequence shown here is derived from an EMBL/GenBank/DDBJ whole genome shotgun (WGS) entry which is preliminary data.</text>
</comment>
<proteinExistence type="predicted"/>
<reference evidence="3 4" key="1">
    <citation type="submission" date="2023-07" db="EMBL/GenBank/DDBJ databases">
        <title>Sorghum-associated microbial communities from plants grown in Nebraska, USA.</title>
        <authorList>
            <person name="Schachtman D."/>
        </authorList>
    </citation>
    <scope>NUCLEOTIDE SEQUENCE [LARGE SCALE GENOMIC DNA]</scope>
    <source>
        <strain evidence="3 4">BE332</strain>
    </source>
</reference>
<evidence type="ECO:0000256" key="2">
    <source>
        <dbReference type="SAM" id="Phobius"/>
    </source>
</evidence>
<dbReference type="Gene3D" id="3.40.1000.70">
    <property type="entry name" value="PknH-like extracellular domain"/>
    <property type="match status" value="1"/>
</dbReference>
<keyword evidence="2" id="KW-0472">Membrane</keyword>
<feature type="region of interest" description="Disordered" evidence="1">
    <location>
        <begin position="1"/>
        <end position="20"/>
    </location>
</feature>
<feature type="compositionally biased region" description="Low complexity" evidence="1">
    <location>
        <begin position="49"/>
        <end position="69"/>
    </location>
</feature>
<protein>
    <recommendedName>
        <fullName evidence="5">PknH-like extracellular domain-containing protein</fullName>
    </recommendedName>
</protein>
<name>A0ABU0EKM6_9CELL</name>
<feature type="transmembrane region" description="Helical" evidence="2">
    <location>
        <begin position="24"/>
        <end position="43"/>
    </location>
</feature>
<feature type="region of interest" description="Disordered" evidence="1">
    <location>
        <begin position="49"/>
        <end position="81"/>
    </location>
</feature>
<dbReference type="Proteomes" id="UP001239626">
    <property type="component" value="Unassembled WGS sequence"/>
</dbReference>
<gene>
    <name evidence="3" type="ORF">J2X26_004188</name>
</gene>
<keyword evidence="4" id="KW-1185">Reference proteome</keyword>
<dbReference type="InterPro" id="IPR038232">
    <property type="entry name" value="PknH-like_Extracell_sf"/>
</dbReference>
<evidence type="ECO:0000256" key="1">
    <source>
        <dbReference type="SAM" id="MobiDB-lite"/>
    </source>
</evidence>
<evidence type="ECO:0008006" key="5">
    <source>
        <dbReference type="Google" id="ProtNLM"/>
    </source>
</evidence>
<accession>A0ABU0EKM6</accession>
<sequence>MSGSTPPPDPAPGWPSGSRRSGTSWWWLLVAVLAIALVTALVAQPWAPVETEPTPTGTVTDTEPTTAPTTQPPSLAPSVAPPGADAMFDAITAPTLFVTSAELLVNVPAAEPEVRQLITSGQLPWGLPAGSTVDPPECTAAVTVVATPPTWFDALMWGNDAMSFEQEVVLLPDPAAAREAFRELVTTVDGCPEYSQVNLGIDGATWSAEPAIEGQGVYPSIVQEITHSAEGSEIPGYRGHMLVGNTIVTWTAEALGPGDADAARATLGDAASLSAMIQDRAQSAVQSLG</sequence>
<feature type="compositionally biased region" description="Pro residues" evidence="1">
    <location>
        <begin position="1"/>
        <end position="13"/>
    </location>
</feature>